<sequence>MKHPDSTVELAAGHLNPRDQFGGFIRVEWSDSEDEDTYLKDTEAELRRMYKGLDDPRVIERLFELPPGVTIVRD</sequence>
<name>A0A0A9BI34_ARUDO</name>
<dbReference type="AlphaFoldDB" id="A0A0A9BI34"/>
<dbReference type="EMBL" id="GBRH01238938">
    <property type="protein sequence ID" value="JAD58957.1"/>
    <property type="molecule type" value="Transcribed_RNA"/>
</dbReference>
<reference evidence="1" key="2">
    <citation type="journal article" date="2015" name="Data Brief">
        <title>Shoot transcriptome of the giant reed, Arundo donax.</title>
        <authorList>
            <person name="Barrero R.A."/>
            <person name="Guerrero F.D."/>
            <person name="Moolhuijzen P."/>
            <person name="Goolsby J.A."/>
            <person name="Tidwell J."/>
            <person name="Bellgard S.E."/>
            <person name="Bellgard M.I."/>
        </authorList>
    </citation>
    <scope>NUCLEOTIDE SEQUENCE</scope>
    <source>
        <tissue evidence="1">Shoot tissue taken approximately 20 cm above the soil surface</tissue>
    </source>
</reference>
<proteinExistence type="predicted"/>
<reference evidence="1" key="1">
    <citation type="submission" date="2014-09" db="EMBL/GenBank/DDBJ databases">
        <authorList>
            <person name="Magalhaes I.L.F."/>
            <person name="Oliveira U."/>
            <person name="Santos F.R."/>
            <person name="Vidigal T.H.D.A."/>
            <person name="Brescovit A.D."/>
            <person name="Santos A.J."/>
        </authorList>
    </citation>
    <scope>NUCLEOTIDE SEQUENCE</scope>
    <source>
        <tissue evidence="1">Shoot tissue taken approximately 20 cm above the soil surface</tissue>
    </source>
</reference>
<accession>A0A0A9BI34</accession>
<evidence type="ECO:0000313" key="1">
    <source>
        <dbReference type="EMBL" id="JAD58957.1"/>
    </source>
</evidence>
<organism evidence="1">
    <name type="scientific">Arundo donax</name>
    <name type="common">Giant reed</name>
    <name type="synonym">Donax arundinaceus</name>
    <dbReference type="NCBI Taxonomy" id="35708"/>
    <lineage>
        <taxon>Eukaryota</taxon>
        <taxon>Viridiplantae</taxon>
        <taxon>Streptophyta</taxon>
        <taxon>Embryophyta</taxon>
        <taxon>Tracheophyta</taxon>
        <taxon>Spermatophyta</taxon>
        <taxon>Magnoliopsida</taxon>
        <taxon>Liliopsida</taxon>
        <taxon>Poales</taxon>
        <taxon>Poaceae</taxon>
        <taxon>PACMAD clade</taxon>
        <taxon>Arundinoideae</taxon>
        <taxon>Arundineae</taxon>
        <taxon>Arundo</taxon>
    </lineage>
</organism>
<protein>
    <submittedName>
        <fullName evidence="1">Uncharacterized protein</fullName>
    </submittedName>
</protein>